<feature type="non-terminal residue" evidence="2">
    <location>
        <position position="116"/>
    </location>
</feature>
<feature type="compositionally biased region" description="Basic and acidic residues" evidence="1">
    <location>
        <begin position="61"/>
        <end position="71"/>
    </location>
</feature>
<protein>
    <recommendedName>
        <fullName evidence="4">Cytochrome b5 heme-binding domain-containing protein</fullName>
    </recommendedName>
</protein>
<accession>A0ABN9XJR6</accession>
<feature type="compositionally biased region" description="Basic and acidic residues" evidence="1">
    <location>
        <begin position="1"/>
        <end position="40"/>
    </location>
</feature>
<dbReference type="EMBL" id="CAUYUJ010020484">
    <property type="protein sequence ID" value="CAK0898509.1"/>
    <property type="molecule type" value="Genomic_DNA"/>
</dbReference>
<feature type="region of interest" description="Disordered" evidence="1">
    <location>
        <begin position="1"/>
        <end position="72"/>
    </location>
</feature>
<evidence type="ECO:0008006" key="4">
    <source>
        <dbReference type="Google" id="ProtNLM"/>
    </source>
</evidence>
<dbReference type="Proteomes" id="UP001189429">
    <property type="component" value="Unassembled WGS sequence"/>
</dbReference>
<keyword evidence="3" id="KW-1185">Reference proteome</keyword>
<dbReference type="SUPFAM" id="SSF55856">
    <property type="entry name" value="Cytochrome b5-like heme/steroid binding domain"/>
    <property type="match status" value="1"/>
</dbReference>
<dbReference type="InterPro" id="IPR036400">
    <property type="entry name" value="Cyt_B5-like_heme/steroid_sf"/>
</dbReference>
<sequence>MGPVDERETDNDGCHGDAPTEDKGKGKDKDKGKGKGKDEEGSLCCRRRGDDKGKGKGKKGKDKDKSKEKPHMNHWYVDGKIYDFSEWGKIHPGGNFFALTPSFQRDISPAYHAYHK</sequence>
<name>A0ABN9XJR6_9DINO</name>
<proteinExistence type="predicted"/>
<comment type="caution">
    <text evidence="2">The sequence shown here is derived from an EMBL/GenBank/DDBJ whole genome shotgun (WGS) entry which is preliminary data.</text>
</comment>
<reference evidence="2" key="1">
    <citation type="submission" date="2023-10" db="EMBL/GenBank/DDBJ databases">
        <authorList>
            <person name="Chen Y."/>
            <person name="Shah S."/>
            <person name="Dougan E. K."/>
            <person name="Thang M."/>
            <person name="Chan C."/>
        </authorList>
    </citation>
    <scope>NUCLEOTIDE SEQUENCE [LARGE SCALE GENOMIC DNA]</scope>
</reference>
<evidence type="ECO:0000313" key="3">
    <source>
        <dbReference type="Proteomes" id="UP001189429"/>
    </source>
</evidence>
<organism evidence="2 3">
    <name type="scientific">Prorocentrum cordatum</name>
    <dbReference type="NCBI Taxonomy" id="2364126"/>
    <lineage>
        <taxon>Eukaryota</taxon>
        <taxon>Sar</taxon>
        <taxon>Alveolata</taxon>
        <taxon>Dinophyceae</taxon>
        <taxon>Prorocentrales</taxon>
        <taxon>Prorocentraceae</taxon>
        <taxon>Prorocentrum</taxon>
    </lineage>
</organism>
<evidence type="ECO:0000313" key="2">
    <source>
        <dbReference type="EMBL" id="CAK0898509.1"/>
    </source>
</evidence>
<evidence type="ECO:0000256" key="1">
    <source>
        <dbReference type="SAM" id="MobiDB-lite"/>
    </source>
</evidence>
<gene>
    <name evidence="2" type="ORF">PCOR1329_LOCUS76342</name>
</gene>